<dbReference type="Proteomes" id="UP000254134">
    <property type="component" value="Unassembled WGS sequence"/>
</dbReference>
<protein>
    <recommendedName>
        <fullName evidence="1">GMT-like wHTH domain-containing protein</fullName>
    </recommendedName>
</protein>
<dbReference type="OrthoDB" id="5070486at2"/>
<feature type="domain" description="GMT-like wHTH" evidence="1">
    <location>
        <begin position="268"/>
        <end position="338"/>
    </location>
</feature>
<comment type="caution">
    <text evidence="2">The sequence shown here is derived from an EMBL/GenBank/DDBJ whole genome shotgun (WGS) entry which is preliminary data.</text>
</comment>
<evidence type="ECO:0000313" key="2">
    <source>
        <dbReference type="EMBL" id="RDI73174.1"/>
    </source>
</evidence>
<proteinExistence type="predicted"/>
<dbReference type="RefSeq" id="WP_114797483.1">
    <property type="nucleotide sequence ID" value="NZ_QQZY01000019.1"/>
</dbReference>
<gene>
    <name evidence="2" type="ORF">Gocc_3102</name>
</gene>
<reference evidence="3" key="2">
    <citation type="journal article" date="2019" name="MicrobiologyOpen">
        <title>High-quality draft genome sequence of Gaiella occulta isolated from a 150 meter deep mineral water borehole and comparison with the genome sequences of other deep-branching lineages of the phylum Actinobacteria.</title>
        <authorList>
            <person name="Severino R."/>
            <person name="Froufe H.J.C."/>
            <person name="Barroso C."/>
            <person name="Albuquerque L."/>
            <person name="Lobo-da-Cunha A."/>
            <person name="da Costa M.S."/>
            <person name="Egas C."/>
        </authorList>
    </citation>
    <scope>NUCLEOTIDE SEQUENCE [LARGE SCALE GENOMIC DNA]</scope>
    <source>
        <strain evidence="3">F2-233</strain>
    </source>
</reference>
<dbReference type="EMBL" id="QQZY01000019">
    <property type="protein sequence ID" value="RDI73174.1"/>
    <property type="molecule type" value="Genomic_DNA"/>
</dbReference>
<accession>A0A7M2YTF5</accession>
<dbReference type="AlphaFoldDB" id="A0A7M2YTF5"/>
<evidence type="ECO:0000259" key="1">
    <source>
        <dbReference type="Pfam" id="PF22560"/>
    </source>
</evidence>
<dbReference type="Pfam" id="PF22560">
    <property type="entry name" value="GMT-wHTH"/>
    <property type="match status" value="1"/>
</dbReference>
<evidence type="ECO:0000313" key="3">
    <source>
        <dbReference type="Proteomes" id="UP000254134"/>
    </source>
</evidence>
<reference evidence="2 3" key="1">
    <citation type="submission" date="2018-07" db="EMBL/GenBank/DDBJ databases">
        <title>High-quality-draft genome sequence of Gaiella occulta.</title>
        <authorList>
            <person name="Severino R."/>
            <person name="Froufe H.J.C."/>
            <person name="Rainey F.A."/>
            <person name="Barroso C."/>
            <person name="Albuquerque L."/>
            <person name="Lobo-Da-Cunha A."/>
            <person name="Da Costa M.S."/>
            <person name="Egas C."/>
        </authorList>
    </citation>
    <scope>NUCLEOTIDE SEQUENCE [LARGE SCALE GENOMIC DNA]</scope>
    <source>
        <strain evidence="2 3">F2-233</strain>
    </source>
</reference>
<organism evidence="2 3">
    <name type="scientific">Gaiella occulta</name>
    <dbReference type="NCBI Taxonomy" id="1002870"/>
    <lineage>
        <taxon>Bacteria</taxon>
        <taxon>Bacillati</taxon>
        <taxon>Actinomycetota</taxon>
        <taxon>Thermoleophilia</taxon>
        <taxon>Gaiellales</taxon>
        <taxon>Gaiellaceae</taxon>
        <taxon>Gaiella</taxon>
    </lineage>
</organism>
<name>A0A7M2YTF5_9ACTN</name>
<sequence length="355" mass="40448">MEPHTAAKHRILQNYLYAWLPIMSKYNGRLVYVDGFAGPGVYEDGEPGSPIIALNAYLDHAYRERIDAELVYVFIEEERARVKRLKKEIAALGALPKNVVVEVIEGSFQDRFAEVLDDVETRGAALAPTFAFIDPFGYSDAPMDLSGRFLQFDRCEVLVYVPLRHVNRFVGRAGQENAMNTLFGTDEWEKARELNGDARLRFLHDLFAKQLENECGLTYVRSFEIVSSANPASGYTLFFGTKHQLGLRRMKESMWDIDRVEGQRYKDTTSSGMQPLFEDEVDTTPLRDALIAHFGKKKFTIEDALEFTLVDTPYLPSHVKKRTLKPLELDGKLQVLTERRGKGTYPDGAKMRFTL</sequence>
<dbReference type="InterPro" id="IPR031009">
    <property type="entry name" value="Tcm_partner"/>
</dbReference>
<keyword evidence="3" id="KW-1185">Reference proteome</keyword>
<dbReference type="InterPro" id="IPR054339">
    <property type="entry name" value="GMT_wHTH"/>
</dbReference>
<dbReference type="NCBIfam" id="TIGR04474">
    <property type="entry name" value="tcm_partner"/>
    <property type="match status" value="1"/>
</dbReference>